<evidence type="ECO:0000256" key="1">
    <source>
        <dbReference type="SAM" id="MobiDB-lite"/>
    </source>
</evidence>
<evidence type="ECO:0000313" key="3">
    <source>
        <dbReference type="Proteomes" id="UP000825483"/>
    </source>
</evidence>
<reference evidence="2" key="1">
    <citation type="journal article" date="2022" name="Int. J. Syst. Evol. Microbiol.">
        <title>Prevotella lacticifex sp. nov., isolated from the rumen of cows.</title>
        <authorList>
            <person name="Shinkai T."/>
            <person name="Ikeyama N."/>
            <person name="Kumagai M."/>
            <person name="Ohmori H."/>
            <person name="Sakamoto M."/>
            <person name="Ohkuma M."/>
            <person name="Mitsumori M."/>
        </authorList>
    </citation>
    <scope>NUCLEOTIDE SEQUENCE</scope>
    <source>
        <strain evidence="2">R5076</strain>
    </source>
</reference>
<dbReference type="AlphaFoldDB" id="A0A9R1CAT7"/>
<dbReference type="EMBL" id="BPUB01000002">
    <property type="protein sequence ID" value="GJG59186.1"/>
    <property type="molecule type" value="Genomic_DNA"/>
</dbReference>
<sequence length="181" mass="20887">MRFLRGILLSVMFLAVLSVSAKGSRKQTVYMFGFSASFNDSIVYFTPIEEVQAYIANDRTHFLVAREQYSYQLRNYFENRGQLHRTCVTIYDVDRKKIEKKFQNLKEKYTVKSKKDFDVVTLAESDFKFETVSPEEGTVYVDSQTAEEEAKKPRKHRGPKGPKPDGDMNGRPDKPMTDAGK</sequence>
<dbReference type="RefSeq" id="WP_223940050.1">
    <property type="nucleotide sequence ID" value="NZ_BPTU01000001.1"/>
</dbReference>
<feature type="region of interest" description="Disordered" evidence="1">
    <location>
        <begin position="138"/>
        <end position="181"/>
    </location>
</feature>
<accession>A0A9R1CAT7</accession>
<gene>
    <name evidence="2" type="ORF">PRLR5076_20370</name>
</gene>
<organism evidence="2 3">
    <name type="scientific">Prevotella lacticifex</name>
    <dbReference type="NCBI Taxonomy" id="2854755"/>
    <lineage>
        <taxon>Bacteria</taxon>
        <taxon>Pseudomonadati</taxon>
        <taxon>Bacteroidota</taxon>
        <taxon>Bacteroidia</taxon>
        <taxon>Bacteroidales</taxon>
        <taxon>Prevotellaceae</taxon>
        <taxon>Prevotella</taxon>
    </lineage>
</organism>
<evidence type="ECO:0000313" key="2">
    <source>
        <dbReference type="EMBL" id="GJG59186.1"/>
    </source>
</evidence>
<keyword evidence="3" id="KW-1185">Reference proteome</keyword>
<protein>
    <submittedName>
        <fullName evidence="2">Uncharacterized protein</fullName>
    </submittedName>
</protein>
<comment type="caution">
    <text evidence="2">The sequence shown here is derived from an EMBL/GenBank/DDBJ whole genome shotgun (WGS) entry which is preliminary data.</text>
</comment>
<name>A0A9R1CAT7_9BACT</name>
<feature type="compositionally biased region" description="Basic and acidic residues" evidence="1">
    <location>
        <begin position="162"/>
        <end position="181"/>
    </location>
</feature>
<dbReference type="GeneID" id="72466776"/>
<dbReference type="Proteomes" id="UP000825483">
    <property type="component" value="Unassembled WGS sequence"/>
</dbReference>
<proteinExistence type="predicted"/>